<dbReference type="FunFam" id="2.60.120.10:FF:000002">
    <property type="entry name" value="Cyclic nucleotide gated channel alpha 1a"/>
    <property type="match status" value="1"/>
</dbReference>
<evidence type="ECO:0000256" key="5">
    <source>
        <dbReference type="ARBA" id="ARBA00023065"/>
    </source>
</evidence>
<dbReference type="GO" id="GO:0070482">
    <property type="term" value="P:response to oxygen levels"/>
    <property type="evidence" value="ECO:0007669"/>
    <property type="project" value="EnsemblMetazoa"/>
</dbReference>
<evidence type="ECO:0000313" key="13">
    <source>
        <dbReference type="WormBase" id="CBG11583"/>
    </source>
</evidence>
<reference evidence="11 12" key="1">
    <citation type="journal article" date="2003" name="PLoS Biol.">
        <title>The genome sequence of Caenorhabditis briggsae: a platform for comparative genomics.</title>
        <authorList>
            <person name="Stein L.D."/>
            <person name="Bao Z."/>
            <person name="Blasiar D."/>
            <person name="Blumenthal T."/>
            <person name="Brent M.R."/>
            <person name="Chen N."/>
            <person name="Chinwalla A."/>
            <person name="Clarke L."/>
            <person name="Clee C."/>
            <person name="Coghlan A."/>
            <person name="Coulson A."/>
            <person name="D'Eustachio P."/>
            <person name="Fitch D.H."/>
            <person name="Fulton L.A."/>
            <person name="Fulton R.E."/>
            <person name="Griffiths-Jones S."/>
            <person name="Harris T.W."/>
            <person name="Hillier L.W."/>
            <person name="Kamath R."/>
            <person name="Kuwabara P.E."/>
            <person name="Mardis E.R."/>
            <person name="Marra M.A."/>
            <person name="Miner T.L."/>
            <person name="Minx P."/>
            <person name="Mullikin J.C."/>
            <person name="Plumb R.W."/>
            <person name="Rogers J."/>
            <person name="Schein J.E."/>
            <person name="Sohrmann M."/>
            <person name="Spieth J."/>
            <person name="Stajich J.E."/>
            <person name="Wei C."/>
            <person name="Willey D."/>
            <person name="Wilson R.K."/>
            <person name="Durbin R."/>
            <person name="Waterston R.H."/>
        </authorList>
    </citation>
    <scope>NUCLEOTIDE SEQUENCE [LARGE SCALE GENOMIC DNA]</scope>
    <source>
        <strain evidence="11 12">AF16</strain>
    </source>
</reference>
<sequence>MAENASTTTTARRETFGGIVYRIYAFKGWVERARKRLRLFREVDVDVESNFRTALREDPEDEKENSGFLSFTIDEHGNAFYLWTCLVSLVALHPLVFTSLSVFQNVHSFLRTTGPINLLLDLINILDLIAHTRIEYVENGVAVKNLSKLMHHRLKSKFFILDVIAVIPTESLEVFGESFFWARINRLTKCYRLFNFSTQTDTRTTSPHAFGLFKLIFICMVIFHWNGCLYFHISKVYNYATARLEHWIFSYDKIINPILATCATDDIYDKNFCDTDDLLITHLPDNEVQSTVTSFMSTWDNKFESTDLLFCYSNFSRTETLKFANFFRQYALCFYWSALTLVTLGEQPSPCTTFQNAFEIGDTLLGLVIFAVIVGDVGNMVVAINLRKSEFENVLDGCKRFMVYRKVPHLLRNKAVEYFGYVWAHGGAQVDEEEIAEFLPPRLFGEIAVEIHMDTLKKVKLFENCDPRLLYELILKLQLRVYSPMDYICKKGEVGTEMYIVKEGFVEVVSEDGQTIFVTLPAGFVFGELSILNIPGNKNKNLRTASVRSKGYSDLYVLDKEDLWEALREYPQAKDSLIQKGIQILEKDKMIDPDMVDDDEGDFNGPIEDYIEHLNQEILKLTAMVDDAEKSIHASQQKMKNRLFGVEMELIEEMKKMKEGMGECEKEELKFWKKKRTNVCLL</sequence>
<dbReference type="AlphaFoldDB" id="A8XDJ9"/>
<dbReference type="SMART" id="SM00100">
    <property type="entry name" value="cNMP"/>
    <property type="match status" value="1"/>
</dbReference>
<dbReference type="PANTHER" id="PTHR45638">
    <property type="entry name" value="CYCLIC NUCLEOTIDE-GATED CATION CHANNEL SUBUNIT A"/>
    <property type="match status" value="1"/>
</dbReference>
<dbReference type="Pfam" id="PF00027">
    <property type="entry name" value="cNMP_binding"/>
    <property type="match status" value="1"/>
</dbReference>
<evidence type="ECO:0000256" key="3">
    <source>
        <dbReference type="ARBA" id="ARBA00022692"/>
    </source>
</evidence>
<dbReference type="CDD" id="cd00038">
    <property type="entry name" value="CAP_ED"/>
    <property type="match status" value="1"/>
</dbReference>
<keyword evidence="5" id="KW-0406">Ion transport</keyword>
<dbReference type="Gene3D" id="1.10.287.630">
    <property type="entry name" value="Helix hairpin bin"/>
    <property type="match status" value="1"/>
</dbReference>
<dbReference type="eggNOG" id="KOG0500">
    <property type="taxonomic scope" value="Eukaryota"/>
</dbReference>
<feature type="transmembrane region" description="Helical" evidence="9">
    <location>
        <begin position="80"/>
        <end position="103"/>
    </location>
</feature>
<keyword evidence="12" id="KW-1185">Reference proteome</keyword>
<dbReference type="EMBL" id="HE600985">
    <property type="protein sequence ID" value="CAP30718.2"/>
    <property type="molecule type" value="Genomic_DNA"/>
</dbReference>
<dbReference type="PROSITE" id="PS50042">
    <property type="entry name" value="CNMP_BINDING_3"/>
    <property type="match status" value="1"/>
</dbReference>
<dbReference type="GO" id="GO:0007606">
    <property type="term" value="P:sensory perception of chemical stimulus"/>
    <property type="evidence" value="ECO:0000318"/>
    <property type="project" value="GO_Central"/>
</dbReference>
<dbReference type="InterPro" id="IPR000595">
    <property type="entry name" value="cNMP-bd_dom"/>
</dbReference>
<evidence type="ECO:0000256" key="1">
    <source>
        <dbReference type="ARBA" id="ARBA00004141"/>
    </source>
</evidence>
<evidence type="ECO:0000259" key="10">
    <source>
        <dbReference type="PROSITE" id="PS50042"/>
    </source>
</evidence>
<dbReference type="GO" id="GO:0005886">
    <property type="term" value="C:plasma membrane"/>
    <property type="evidence" value="ECO:0000318"/>
    <property type="project" value="GO_Central"/>
</dbReference>
<dbReference type="PROSITE" id="PS00889">
    <property type="entry name" value="CNMP_BINDING_2"/>
    <property type="match status" value="1"/>
</dbReference>
<keyword evidence="2" id="KW-0813">Transport</keyword>
<dbReference type="InterPro" id="IPR014710">
    <property type="entry name" value="RmlC-like_jellyroll"/>
</dbReference>
<dbReference type="GO" id="GO:0043025">
    <property type="term" value="C:neuronal cell body"/>
    <property type="evidence" value="ECO:0007669"/>
    <property type="project" value="EnsemblMetazoa"/>
</dbReference>
<dbReference type="FunCoup" id="A8XDJ9">
    <property type="interactions" value="3"/>
</dbReference>
<gene>
    <name evidence="13" type="primary">cng-1</name>
    <name evidence="11" type="synonym">Cbr-cng-1</name>
    <name evidence="13" type="ORF">CBG11583</name>
    <name evidence="11" type="ORF">CBG_11583</name>
</gene>
<organism evidence="11 12">
    <name type="scientific">Caenorhabditis briggsae</name>
    <dbReference type="NCBI Taxonomy" id="6238"/>
    <lineage>
        <taxon>Eukaryota</taxon>
        <taxon>Metazoa</taxon>
        <taxon>Ecdysozoa</taxon>
        <taxon>Nematoda</taxon>
        <taxon>Chromadorea</taxon>
        <taxon>Rhabditida</taxon>
        <taxon>Rhabditina</taxon>
        <taxon>Rhabditomorpha</taxon>
        <taxon>Rhabditoidea</taxon>
        <taxon>Rhabditidae</taxon>
        <taxon>Peloderinae</taxon>
        <taxon>Caenorhabditis</taxon>
    </lineage>
</organism>
<reference evidence="11 12" key="2">
    <citation type="journal article" date="2011" name="PLoS Genet.">
        <title>Caenorhabditis briggsae recombinant inbred line genotypes reveal inter-strain incompatibility and the evolution of recombination.</title>
        <authorList>
            <person name="Ross J.A."/>
            <person name="Koboldt D.C."/>
            <person name="Staisch J.E."/>
            <person name="Chamberlin H.M."/>
            <person name="Gupta B.P."/>
            <person name="Miller R.D."/>
            <person name="Baird S.E."/>
            <person name="Haag E.S."/>
        </authorList>
    </citation>
    <scope>NUCLEOTIDE SEQUENCE [LARGE SCALE GENOMIC DNA]</scope>
    <source>
        <strain evidence="11 12">AF16</strain>
    </source>
</reference>
<dbReference type="STRING" id="6238.A8XDJ9"/>
<dbReference type="SUPFAM" id="SSF51206">
    <property type="entry name" value="cAMP-binding domain-like"/>
    <property type="match status" value="1"/>
</dbReference>
<accession>A8XDJ9</accession>
<dbReference type="GO" id="GO:0005222">
    <property type="term" value="F:intracellularly cAMP-activated cation channel activity"/>
    <property type="evidence" value="ECO:0000318"/>
    <property type="project" value="GO_Central"/>
</dbReference>
<evidence type="ECO:0000256" key="2">
    <source>
        <dbReference type="ARBA" id="ARBA00022448"/>
    </source>
</evidence>
<evidence type="ECO:0000256" key="8">
    <source>
        <dbReference type="ARBA" id="ARBA00023303"/>
    </source>
</evidence>
<dbReference type="Gene3D" id="2.60.120.10">
    <property type="entry name" value="Jelly Rolls"/>
    <property type="match status" value="1"/>
</dbReference>
<keyword evidence="6 9" id="KW-0472">Membrane</keyword>
<dbReference type="GO" id="GO:0050893">
    <property type="term" value="P:sensory processing"/>
    <property type="evidence" value="ECO:0007669"/>
    <property type="project" value="EnsemblMetazoa"/>
</dbReference>
<feature type="transmembrane region" description="Helical" evidence="9">
    <location>
        <begin position="364"/>
        <end position="386"/>
    </location>
</feature>
<dbReference type="GO" id="GO:0005223">
    <property type="term" value="F:intracellularly cGMP-activated cation channel activity"/>
    <property type="evidence" value="ECO:0000318"/>
    <property type="project" value="GO_Central"/>
</dbReference>
<feature type="transmembrane region" description="Helical" evidence="9">
    <location>
        <begin position="212"/>
        <end position="233"/>
    </location>
</feature>
<dbReference type="WormBase" id="CBG11583">
    <property type="protein sequence ID" value="CBP22565"/>
    <property type="gene ID" value="WBGene00032686"/>
    <property type="gene designation" value="Cbr-cng-1"/>
</dbReference>
<dbReference type="GO" id="GO:0010754">
    <property type="term" value="P:negative regulation of cGMP-mediated signaling"/>
    <property type="evidence" value="ECO:0007669"/>
    <property type="project" value="EnsemblMetazoa"/>
</dbReference>
<evidence type="ECO:0000256" key="6">
    <source>
        <dbReference type="ARBA" id="ARBA00023136"/>
    </source>
</evidence>
<dbReference type="InterPro" id="IPR018490">
    <property type="entry name" value="cNMP-bd_dom_sf"/>
</dbReference>
<dbReference type="PROSITE" id="PS00888">
    <property type="entry name" value="CNMP_BINDING_1"/>
    <property type="match status" value="1"/>
</dbReference>
<dbReference type="InParanoid" id="A8XDJ9"/>
<evidence type="ECO:0000313" key="11">
    <source>
        <dbReference type="EMBL" id="CAP30718.2"/>
    </source>
</evidence>
<evidence type="ECO:0000256" key="4">
    <source>
        <dbReference type="ARBA" id="ARBA00022989"/>
    </source>
</evidence>
<evidence type="ECO:0000256" key="7">
    <source>
        <dbReference type="ARBA" id="ARBA00023286"/>
    </source>
</evidence>
<protein>
    <submittedName>
        <fullName evidence="11">Protein CBR-CNG-1</fullName>
    </submittedName>
</protein>
<dbReference type="GO" id="GO:0098655">
    <property type="term" value="P:monoatomic cation transmembrane transport"/>
    <property type="evidence" value="ECO:0000318"/>
    <property type="project" value="GO_Central"/>
</dbReference>
<dbReference type="InterPro" id="IPR050866">
    <property type="entry name" value="CNG_cation_channel"/>
</dbReference>
<dbReference type="Proteomes" id="UP000008549">
    <property type="component" value="Unassembled WGS sequence"/>
</dbReference>
<keyword evidence="8" id="KW-0407">Ion channel</keyword>
<comment type="subcellular location">
    <subcellularLocation>
        <location evidence="1">Membrane</location>
        <topology evidence="1">Multi-pass membrane protein</topology>
    </subcellularLocation>
</comment>
<proteinExistence type="predicted"/>
<keyword evidence="3 9" id="KW-0812">Transmembrane</keyword>
<dbReference type="GO" id="GO:0030553">
    <property type="term" value="F:cGMP binding"/>
    <property type="evidence" value="ECO:0000318"/>
    <property type="project" value="GO_Central"/>
</dbReference>
<dbReference type="PANTHER" id="PTHR45638:SF5">
    <property type="entry name" value="CYCLIC NUCLEOTIDE-BINDING DOMAIN-CONTAINING PROTEIN"/>
    <property type="match status" value="1"/>
</dbReference>
<evidence type="ECO:0000256" key="9">
    <source>
        <dbReference type="SAM" id="Phobius"/>
    </source>
</evidence>
<dbReference type="Pfam" id="PF16526">
    <property type="entry name" value="CLZ"/>
    <property type="match status" value="1"/>
</dbReference>
<name>A8XDJ9_CAEBR</name>
<dbReference type="InterPro" id="IPR018488">
    <property type="entry name" value="cNMP-bd_CS"/>
</dbReference>
<evidence type="ECO:0000313" key="12">
    <source>
        <dbReference type="Proteomes" id="UP000008549"/>
    </source>
</evidence>
<dbReference type="GO" id="GO:0017071">
    <property type="term" value="C:intracellular cyclic nucleotide activated cation channel complex"/>
    <property type="evidence" value="ECO:0000318"/>
    <property type="project" value="GO_Central"/>
</dbReference>
<dbReference type="HOGENOM" id="CLU_005746_12_0_1"/>
<dbReference type="SUPFAM" id="SSF81324">
    <property type="entry name" value="Voltage-gated potassium channels"/>
    <property type="match status" value="1"/>
</dbReference>
<dbReference type="Gene3D" id="1.10.287.70">
    <property type="match status" value="1"/>
</dbReference>
<feature type="domain" description="Cyclic nucleotide-binding" evidence="10">
    <location>
        <begin position="461"/>
        <end position="584"/>
    </location>
</feature>
<keyword evidence="4 9" id="KW-1133">Transmembrane helix</keyword>
<keyword evidence="7" id="KW-1071">Ligand-gated ion channel</keyword>
<dbReference type="OMA" id="IAVEIHM"/>
<dbReference type="InterPro" id="IPR032406">
    <property type="entry name" value="CLZ_dom"/>
</dbReference>